<dbReference type="Proteomes" id="UP000001660">
    <property type="component" value="Chromosome"/>
</dbReference>
<sequence length="327" mass="36709">MAEKDRYYGAYSLINAADWQNGRSRTSSLSRADIDPKTGALRFALPFPDGLSGTQGICLMIVGTGGPIPIRSEASGPQQYTFRNRLWEAELLRMAAVKQAEQEAQHLVAEERAARNAITQAERTLGAFDARVPEQCRESGTLSLPERPIDAVVETERGPLAAAVCAAAWEELLGPTASTYYQIVNRSEVWKTHASQTARQKRMNYHIGPGPREVHAFRIAPEEGERWMLYEATIARFRALTGECETRVVQAFAEETARWEKEIQEIQATPRRELERCQRLTSTYRDTKNHLDGTETKLRHQVALVDRLRKSASTSIESESLSSSRCQ</sequence>
<proteinExistence type="predicted"/>
<dbReference type="EMBL" id="FP929003">
    <property type="protein sequence ID" value="CBK40680.1"/>
    <property type="molecule type" value="Genomic_DNA"/>
</dbReference>
<protein>
    <submittedName>
        <fullName evidence="1">Uncharacterized protein</fullName>
    </submittedName>
</protein>
<dbReference type="HOGENOM" id="CLU_849126_0_0_0"/>
<evidence type="ECO:0000313" key="2">
    <source>
        <dbReference type="Proteomes" id="UP000001660"/>
    </source>
</evidence>
<accession>D8PBS1</accession>
<name>D8PBS1_9BACT</name>
<dbReference type="AlphaFoldDB" id="D8PBS1"/>
<evidence type="ECO:0000313" key="1">
    <source>
        <dbReference type="EMBL" id="CBK40680.1"/>
    </source>
</evidence>
<reference evidence="1 2" key="1">
    <citation type="journal article" date="2010" name="Proc. Natl. Acad. Sci. U.S.A.">
        <title>A Nitrospira metagenome illuminates the physiology and evolution of globally important nitrite-oxidizing bacteria.</title>
        <authorList>
            <person name="Lucker S."/>
            <person name="Wagner M."/>
            <person name="Maixner F."/>
            <person name="Pelletier E."/>
            <person name="Koch H."/>
            <person name="Vacherie B."/>
            <person name="Rattei T."/>
            <person name="Sinninghe Damste J."/>
            <person name="Spieck E."/>
            <person name="Le Paslier D."/>
            <person name="Daims H."/>
        </authorList>
    </citation>
    <scope>NUCLEOTIDE SEQUENCE [LARGE SCALE GENOMIC DNA]</scope>
</reference>
<organism evidence="1 2">
    <name type="scientific">Nitrospira defluvii</name>
    <dbReference type="NCBI Taxonomy" id="330214"/>
    <lineage>
        <taxon>Bacteria</taxon>
        <taxon>Pseudomonadati</taxon>
        <taxon>Nitrospirota</taxon>
        <taxon>Nitrospiria</taxon>
        <taxon>Nitrospirales</taxon>
        <taxon>Nitrospiraceae</taxon>
        <taxon>Nitrospira</taxon>
    </lineage>
</organism>
<dbReference type="KEGG" id="nde:NIDE0917"/>
<keyword evidence="2" id="KW-1185">Reference proteome</keyword>
<gene>
    <name evidence="1" type="ORF">NIDE0917</name>
</gene>
<dbReference type="STRING" id="330214.NIDE0917"/>